<feature type="transmembrane region" description="Helical" evidence="2">
    <location>
        <begin position="124"/>
        <end position="149"/>
    </location>
</feature>
<keyword evidence="2" id="KW-1133">Transmembrane helix</keyword>
<organism evidence="3 4">
    <name type="scientific">Glossina austeni</name>
    <name type="common">Savannah tsetse fly</name>
    <dbReference type="NCBI Taxonomy" id="7395"/>
    <lineage>
        <taxon>Eukaryota</taxon>
        <taxon>Metazoa</taxon>
        <taxon>Ecdysozoa</taxon>
        <taxon>Arthropoda</taxon>
        <taxon>Hexapoda</taxon>
        <taxon>Insecta</taxon>
        <taxon>Pterygota</taxon>
        <taxon>Neoptera</taxon>
        <taxon>Endopterygota</taxon>
        <taxon>Diptera</taxon>
        <taxon>Brachycera</taxon>
        <taxon>Muscomorpha</taxon>
        <taxon>Hippoboscoidea</taxon>
        <taxon>Glossinidae</taxon>
        <taxon>Glossina</taxon>
    </lineage>
</organism>
<feature type="transmembrane region" description="Helical" evidence="2">
    <location>
        <begin position="156"/>
        <end position="180"/>
    </location>
</feature>
<keyword evidence="4" id="KW-1185">Reference proteome</keyword>
<accession>A0A1A9V8R2</accession>
<dbReference type="AlphaFoldDB" id="A0A1A9V8R2"/>
<reference evidence="3" key="1">
    <citation type="submission" date="2020-05" db="UniProtKB">
        <authorList>
            <consortium name="EnsemblMetazoa"/>
        </authorList>
    </citation>
    <scope>IDENTIFICATION</scope>
    <source>
        <strain evidence="3">TTRI</strain>
    </source>
</reference>
<dbReference type="VEuPathDB" id="VectorBase:GAUT029532"/>
<feature type="region of interest" description="Disordered" evidence="1">
    <location>
        <begin position="364"/>
        <end position="386"/>
    </location>
</feature>
<proteinExistence type="predicted"/>
<name>A0A1A9V8R2_GLOAU</name>
<sequence length="386" mass="41403">MLQARVVVVSVGASVVVVAGLEVVVMIVVSGIWVVVVSVVLLVVVVSGLTVELLLLTLFEVLPLWWLQKNSCWKLDRRSYMCREKHPKRCLQDNGNCRLDNFHSSQHQRNGCLAVVDGNSVVGVGIAVVMGCIVVCIVVVIGCAVTVVVSIVVVIGWVLCVEAVVVGIAVVATSVGFVTVEVNFRQSLGSAMKPSDSHLVPGGRLDASVMVDGNMVVVFEYTAVVVVGSVMGVVVVGFPVLVNIRQLFGSAMRPSPLHTLSAGKFGSGVVENFAQSFGSPKKPSVLQIPCGLSEVVEVVGLLGGVVEIGFCSAGLLVVRELEGGRPSVIELVESDWACDEIVELVWLLKALPWFVLELVEFDQEEEEEDEELDEEELDEELELDVL</sequence>
<evidence type="ECO:0000256" key="2">
    <source>
        <dbReference type="SAM" id="Phobius"/>
    </source>
</evidence>
<feature type="transmembrane region" description="Helical" evidence="2">
    <location>
        <begin position="221"/>
        <end position="244"/>
    </location>
</feature>
<evidence type="ECO:0000256" key="1">
    <source>
        <dbReference type="SAM" id="MobiDB-lite"/>
    </source>
</evidence>
<evidence type="ECO:0000313" key="3">
    <source>
        <dbReference type="EnsemblMetazoa" id="GAUT029532-PA"/>
    </source>
</evidence>
<dbReference type="Proteomes" id="UP000078200">
    <property type="component" value="Unassembled WGS sequence"/>
</dbReference>
<protein>
    <submittedName>
        <fullName evidence="3">Uncharacterized protein</fullName>
    </submittedName>
</protein>
<keyword evidence="2" id="KW-0812">Transmembrane</keyword>
<keyword evidence="2" id="KW-0472">Membrane</keyword>
<feature type="transmembrane region" description="Helical" evidence="2">
    <location>
        <begin position="32"/>
        <end position="59"/>
    </location>
</feature>
<evidence type="ECO:0000313" key="4">
    <source>
        <dbReference type="Proteomes" id="UP000078200"/>
    </source>
</evidence>
<dbReference type="EnsemblMetazoa" id="GAUT029532-RA">
    <property type="protein sequence ID" value="GAUT029532-PA"/>
    <property type="gene ID" value="GAUT029532"/>
</dbReference>